<proteinExistence type="predicted"/>
<reference evidence="3 4" key="1">
    <citation type="submission" date="2024-09" db="EMBL/GenBank/DDBJ databases">
        <authorList>
            <person name="Sun Q."/>
            <person name="Mori K."/>
        </authorList>
    </citation>
    <scope>NUCLEOTIDE SEQUENCE [LARGE SCALE GENOMIC DNA]</scope>
    <source>
        <strain evidence="3 4">CICC 10874</strain>
    </source>
</reference>
<keyword evidence="2" id="KW-1133">Transmembrane helix</keyword>
<evidence type="ECO:0000256" key="2">
    <source>
        <dbReference type="SAM" id="Phobius"/>
    </source>
</evidence>
<evidence type="ECO:0000313" key="3">
    <source>
        <dbReference type="EMBL" id="MFC0673243.1"/>
    </source>
</evidence>
<feature type="transmembrane region" description="Helical" evidence="2">
    <location>
        <begin position="143"/>
        <end position="164"/>
    </location>
</feature>
<dbReference type="InterPro" id="IPR046291">
    <property type="entry name" value="DUF6328"/>
</dbReference>
<evidence type="ECO:0000256" key="1">
    <source>
        <dbReference type="SAM" id="MobiDB-lite"/>
    </source>
</evidence>
<keyword evidence="2" id="KW-0812">Transmembrane</keyword>
<feature type="transmembrane region" description="Helical" evidence="2">
    <location>
        <begin position="117"/>
        <end position="137"/>
    </location>
</feature>
<feature type="region of interest" description="Disordered" evidence="1">
    <location>
        <begin position="1"/>
        <end position="29"/>
    </location>
</feature>
<accession>A0ABV6RBJ7</accession>
<protein>
    <submittedName>
        <fullName evidence="3">DUF6328 family protein</fullName>
    </submittedName>
</protein>
<dbReference type="RefSeq" id="WP_376978663.1">
    <property type="nucleotide sequence ID" value="NZ_JBHLSV010000004.1"/>
</dbReference>
<name>A0ABV6RBJ7_9MICO</name>
<comment type="caution">
    <text evidence="3">The sequence shown here is derived from an EMBL/GenBank/DDBJ whole genome shotgun (WGS) entry which is preliminary data.</text>
</comment>
<feature type="transmembrane region" description="Helical" evidence="2">
    <location>
        <begin position="74"/>
        <end position="97"/>
    </location>
</feature>
<evidence type="ECO:0000313" key="4">
    <source>
        <dbReference type="Proteomes" id="UP001589793"/>
    </source>
</evidence>
<organism evidence="3 4">
    <name type="scientific">Brachybacterium hainanense</name>
    <dbReference type="NCBI Taxonomy" id="1541174"/>
    <lineage>
        <taxon>Bacteria</taxon>
        <taxon>Bacillati</taxon>
        <taxon>Actinomycetota</taxon>
        <taxon>Actinomycetes</taxon>
        <taxon>Micrococcales</taxon>
        <taxon>Dermabacteraceae</taxon>
        <taxon>Brachybacterium</taxon>
    </lineage>
</organism>
<dbReference type="Proteomes" id="UP001589793">
    <property type="component" value="Unassembled WGS sequence"/>
</dbReference>
<dbReference type="Pfam" id="PF19853">
    <property type="entry name" value="DUF6328"/>
    <property type="match status" value="1"/>
</dbReference>
<gene>
    <name evidence="3" type="ORF">ACFFF6_04650</name>
</gene>
<feature type="compositionally biased region" description="Low complexity" evidence="1">
    <location>
        <begin position="1"/>
        <end position="15"/>
    </location>
</feature>
<keyword evidence="4" id="KW-1185">Reference proteome</keyword>
<dbReference type="EMBL" id="JBHLSV010000004">
    <property type="protein sequence ID" value="MFC0673243.1"/>
    <property type="molecule type" value="Genomic_DNA"/>
</dbReference>
<sequence length="172" mass="18760">MSSQDSSPQDPPLSDADGPQDYARHESRGEQLDRNWNEILQEIRVLQTGAQIVAAFLIVLPFQSRFHDLDGFQVGWYLGLLVLALLIVVLLLTPVSVHRGLFRQRVKDDIVTASNRIVKIALGMLGLMLSGVLLLIFDVVLGRGAGIAAGAALLVVVLLLQVLYPRLVASRG</sequence>
<keyword evidence="2" id="KW-0472">Membrane</keyword>